<gene>
    <name evidence="10" type="primary">murG</name>
    <name evidence="13" type="ORF">A2911_00870</name>
</gene>
<dbReference type="GO" id="GO:0005975">
    <property type="term" value="P:carbohydrate metabolic process"/>
    <property type="evidence" value="ECO:0007669"/>
    <property type="project" value="InterPro"/>
</dbReference>
<evidence type="ECO:0000256" key="3">
    <source>
        <dbReference type="ARBA" id="ARBA00022676"/>
    </source>
</evidence>
<keyword evidence="1 10" id="KW-1003">Cell membrane</keyword>
<accession>A0A1F6X9M6</accession>
<dbReference type="PANTHER" id="PTHR21015:SF22">
    <property type="entry name" value="GLYCOSYLTRANSFERASE"/>
    <property type="match status" value="1"/>
</dbReference>
<dbReference type="HAMAP" id="MF_00033">
    <property type="entry name" value="MurG"/>
    <property type="match status" value="1"/>
</dbReference>
<evidence type="ECO:0000256" key="2">
    <source>
        <dbReference type="ARBA" id="ARBA00022618"/>
    </source>
</evidence>
<comment type="caution">
    <text evidence="13">The sequence shown here is derived from an EMBL/GenBank/DDBJ whole genome shotgun (WGS) entry which is preliminary data.</text>
</comment>
<dbReference type="GO" id="GO:0051991">
    <property type="term" value="F:UDP-N-acetyl-D-glucosamine:N-acetylmuramoyl-L-alanyl-D-glutamyl-meso-2,6-diaminopimelyl-D-alanyl-D-alanine-diphosphoundecaprenol 4-beta-N-acetylglucosaminlytransferase activity"/>
    <property type="evidence" value="ECO:0007669"/>
    <property type="project" value="RHEA"/>
</dbReference>
<dbReference type="InterPro" id="IPR004276">
    <property type="entry name" value="GlycoTrans_28_N"/>
</dbReference>
<dbReference type="GO" id="GO:0005886">
    <property type="term" value="C:plasma membrane"/>
    <property type="evidence" value="ECO:0007669"/>
    <property type="project" value="UniProtKB-SubCell"/>
</dbReference>
<evidence type="ECO:0000256" key="7">
    <source>
        <dbReference type="ARBA" id="ARBA00023136"/>
    </source>
</evidence>
<comment type="similarity">
    <text evidence="10">Belongs to the glycosyltransferase 28 family. MurG subfamily.</text>
</comment>
<keyword evidence="5 10" id="KW-0133">Cell shape</keyword>
<dbReference type="SUPFAM" id="SSF53756">
    <property type="entry name" value="UDP-Glycosyltransferase/glycogen phosphorylase"/>
    <property type="match status" value="1"/>
</dbReference>
<comment type="pathway">
    <text evidence="10">Cell wall biogenesis; peptidoglycan biosynthesis.</text>
</comment>
<protein>
    <recommendedName>
        <fullName evidence="10">UDP-N-acetylglucosamine--N-acetylmuramyl-(pentapeptide) pyrophosphoryl-undecaprenol N-acetylglucosamine transferase</fullName>
        <ecNumber evidence="10">2.4.1.227</ecNumber>
    </recommendedName>
    <alternativeName>
        <fullName evidence="10">Undecaprenyl-PP-MurNAc-pentapeptide-UDPGlcNAc GlcNAc transferase</fullName>
    </alternativeName>
</protein>
<sequence>MKIVFTGGGTGGHFYPIIAVAEKVNQIISHENIVGVKLYYFSDSPYDREMLFENGILYEEVGAGKLRTYFSFRNFLDVFKMFFGVLNAILKMFSIYPDVVFGKGGYASFPTIFAARVLRIPVLIHESDSAPGRVNKWAGHFAKKVAVSFKETANYFPKKTVAWTGHPIRSEIEHPGLRAETLKYFKLEEDLPIILVLGGSQGAELINNTILLALPQLVKSYQIIHQTGVRNFKIVTEQAKVILADNQNKSRYLPIAFLNPPDLKMAGGGAKVIVSRAGSTLFEIASWGIPSILVPFTKSNADHSKKNAFNYAHAGACIVIEEVNMTANILNSEIQRLVEDKVSWEKMARNAKAFSTPGAAMKIARELVDMALSHEK</sequence>
<keyword evidence="2 10" id="KW-0132">Cell division</keyword>
<evidence type="ECO:0000313" key="14">
    <source>
        <dbReference type="Proteomes" id="UP000176814"/>
    </source>
</evidence>
<keyword evidence="7 10" id="KW-0472">Membrane</keyword>
<keyword evidence="8 10" id="KW-0131">Cell cycle</keyword>
<evidence type="ECO:0000256" key="10">
    <source>
        <dbReference type="HAMAP-Rule" id="MF_00033"/>
    </source>
</evidence>
<evidence type="ECO:0000259" key="12">
    <source>
        <dbReference type="Pfam" id="PF04101"/>
    </source>
</evidence>
<keyword evidence="4 10" id="KW-0808">Transferase</keyword>
<dbReference type="Pfam" id="PF04101">
    <property type="entry name" value="Glyco_tran_28_C"/>
    <property type="match status" value="1"/>
</dbReference>
<keyword evidence="6 10" id="KW-0573">Peptidoglycan synthesis</keyword>
<dbReference type="GO" id="GO:0009252">
    <property type="term" value="P:peptidoglycan biosynthetic process"/>
    <property type="evidence" value="ECO:0007669"/>
    <property type="project" value="UniProtKB-UniRule"/>
</dbReference>
<dbReference type="GO" id="GO:0071555">
    <property type="term" value="P:cell wall organization"/>
    <property type="evidence" value="ECO:0007669"/>
    <property type="project" value="UniProtKB-KW"/>
</dbReference>
<dbReference type="Pfam" id="PF03033">
    <property type="entry name" value="Glyco_transf_28"/>
    <property type="match status" value="1"/>
</dbReference>
<evidence type="ECO:0000256" key="1">
    <source>
        <dbReference type="ARBA" id="ARBA00022475"/>
    </source>
</evidence>
<dbReference type="GO" id="GO:0050511">
    <property type="term" value="F:undecaprenyldiphospho-muramoylpentapeptide beta-N-acetylglucosaminyltransferase activity"/>
    <property type="evidence" value="ECO:0007669"/>
    <property type="project" value="UniProtKB-UniRule"/>
</dbReference>
<dbReference type="CDD" id="cd03785">
    <property type="entry name" value="GT28_MurG"/>
    <property type="match status" value="1"/>
</dbReference>
<comment type="function">
    <text evidence="10">Cell wall formation. Catalyzes the transfer of a GlcNAc subunit on undecaprenyl-pyrophosphoryl-MurNAc-pentapeptide (lipid intermediate I) to form undecaprenyl-pyrophosphoryl-MurNAc-(pentapeptide)GlcNAc (lipid intermediate II).</text>
</comment>
<evidence type="ECO:0000256" key="6">
    <source>
        <dbReference type="ARBA" id="ARBA00022984"/>
    </source>
</evidence>
<evidence type="ECO:0000256" key="9">
    <source>
        <dbReference type="ARBA" id="ARBA00023316"/>
    </source>
</evidence>
<dbReference type="PANTHER" id="PTHR21015">
    <property type="entry name" value="UDP-N-ACETYLGLUCOSAMINE--N-ACETYLMURAMYL-(PENTAPEPTIDE) PYROPHOSPHORYL-UNDECAPRENOL N-ACETYLGLUCOSAMINE TRANSFERASE 1"/>
    <property type="match status" value="1"/>
</dbReference>
<name>A0A1F6X9M6_9BACT</name>
<dbReference type="Gene3D" id="3.40.50.2000">
    <property type="entry name" value="Glycogen Phosphorylase B"/>
    <property type="match status" value="2"/>
</dbReference>
<dbReference type="GO" id="GO:0051301">
    <property type="term" value="P:cell division"/>
    <property type="evidence" value="ECO:0007669"/>
    <property type="project" value="UniProtKB-KW"/>
</dbReference>
<keyword evidence="9 10" id="KW-0961">Cell wall biogenesis/degradation</keyword>
<dbReference type="Proteomes" id="UP000176814">
    <property type="component" value="Unassembled WGS sequence"/>
</dbReference>
<dbReference type="InterPro" id="IPR006009">
    <property type="entry name" value="GlcNAc_MurG"/>
</dbReference>
<feature type="binding site" evidence="10">
    <location>
        <position position="169"/>
    </location>
    <ligand>
        <name>UDP-N-acetyl-alpha-D-glucosamine</name>
        <dbReference type="ChEBI" id="CHEBI:57705"/>
    </ligand>
</feature>
<evidence type="ECO:0000313" key="13">
    <source>
        <dbReference type="EMBL" id="OGI90930.1"/>
    </source>
</evidence>
<dbReference type="EMBL" id="MFUW01000005">
    <property type="protein sequence ID" value="OGI90930.1"/>
    <property type="molecule type" value="Genomic_DNA"/>
</dbReference>
<evidence type="ECO:0000256" key="4">
    <source>
        <dbReference type="ARBA" id="ARBA00022679"/>
    </source>
</evidence>
<comment type="caution">
    <text evidence="10">Lacks conserved residue(s) required for the propagation of feature annotation.</text>
</comment>
<proteinExistence type="inferred from homology"/>
<feature type="binding site" evidence="10">
    <location>
        <position position="200"/>
    </location>
    <ligand>
        <name>UDP-N-acetyl-alpha-D-glucosamine</name>
        <dbReference type="ChEBI" id="CHEBI:57705"/>
    </ligand>
</feature>
<evidence type="ECO:0000256" key="8">
    <source>
        <dbReference type="ARBA" id="ARBA00023306"/>
    </source>
</evidence>
<feature type="domain" description="Glycosyl transferase family 28 C-terminal" evidence="12">
    <location>
        <begin position="193"/>
        <end position="356"/>
    </location>
</feature>
<dbReference type="UniPathway" id="UPA00219"/>
<comment type="subcellular location">
    <subcellularLocation>
        <location evidence="10">Cell membrane</location>
        <topology evidence="10">Peripheral membrane protein</topology>
        <orientation evidence="10">Cytoplasmic side</orientation>
    </subcellularLocation>
</comment>
<reference evidence="13 14" key="1">
    <citation type="journal article" date="2016" name="Nat. Commun.">
        <title>Thousands of microbial genomes shed light on interconnected biogeochemical processes in an aquifer system.</title>
        <authorList>
            <person name="Anantharaman K."/>
            <person name="Brown C.T."/>
            <person name="Hug L.A."/>
            <person name="Sharon I."/>
            <person name="Castelle C.J."/>
            <person name="Probst A.J."/>
            <person name="Thomas B.C."/>
            <person name="Singh A."/>
            <person name="Wilkins M.J."/>
            <person name="Karaoz U."/>
            <person name="Brodie E.L."/>
            <person name="Williams K.H."/>
            <person name="Hubbard S.S."/>
            <person name="Banfield J.F."/>
        </authorList>
    </citation>
    <scope>NUCLEOTIDE SEQUENCE [LARGE SCALE GENOMIC DNA]</scope>
</reference>
<dbReference type="AlphaFoldDB" id="A0A1F6X9M6"/>
<feature type="binding site" evidence="10">
    <location>
        <begin position="10"/>
        <end position="12"/>
    </location>
    <ligand>
        <name>UDP-N-acetyl-alpha-D-glucosamine</name>
        <dbReference type="ChEBI" id="CHEBI:57705"/>
    </ligand>
</feature>
<dbReference type="EC" id="2.4.1.227" evidence="10"/>
<keyword evidence="3 10" id="KW-0328">Glycosyltransferase</keyword>
<comment type="catalytic activity">
    <reaction evidence="10">
        <text>di-trans,octa-cis-undecaprenyl diphospho-N-acetyl-alpha-D-muramoyl-L-alanyl-D-glutamyl-meso-2,6-diaminopimeloyl-D-alanyl-D-alanine + UDP-N-acetyl-alpha-D-glucosamine = di-trans,octa-cis-undecaprenyl diphospho-[N-acetyl-alpha-D-glucosaminyl-(1-&gt;4)]-N-acetyl-alpha-D-muramoyl-L-alanyl-D-glutamyl-meso-2,6-diaminopimeloyl-D-alanyl-D-alanine + UDP + H(+)</text>
        <dbReference type="Rhea" id="RHEA:31227"/>
        <dbReference type="ChEBI" id="CHEBI:15378"/>
        <dbReference type="ChEBI" id="CHEBI:57705"/>
        <dbReference type="ChEBI" id="CHEBI:58223"/>
        <dbReference type="ChEBI" id="CHEBI:61387"/>
        <dbReference type="ChEBI" id="CHEBI:61388"/>
        <dbReference type="EC" id="2.4.1.227"/>
    </reaction>
</comment>
<dbReference type="GO" id="GO:0008360">
    <property type="term" value="P:regulation of cell shape"/>
    <property type="evidence" value="ECO:0007669"/>
    <property type="project" value="UniProtKB-KW"/>
</dbReference>
<organism evidence="13 14">
    <name type="scientific">Candidatus Nomurabacteria bacterium RIFCSPLOWO2_01_FULL_40_15</name>
    <dbReference type="NCBI Taxonomy" id="1801772"/>
    <lineage>
        <taxon>Bacteria</taxon>
        <taxon>Candidatus Nomuraibacteriota</taxon>
    </lineage>
</organism>
<feature type="domain" description="Glycosyltransferase family 28 N-terminal" evidence="11">
    <location>
        <begin position="3"/>
        <end position="146"/>
    </location>
</feature>
<evidence type="ECO:0000259" key="11">
    <source>
        <dbReference type="Pfam" id="PF03033"/>
    </source>
</evidence>
<evidence type="ECO:0000256" key="5">
    <source>
        <dbReference type="ARBA" id="ARBA00022960"/>
    </source>
</evidence>
<dbReference type="InterPro" id="IPR007235">
    <property type="entry name" value="Glyco_trans_28_C"/>
</dbReference>